<dbReference type="GO" id="GO:0004000">
    <property type="term" value="F:adenosine deaminase activity"/>
    <property type="evidence" value="ECO:0007669"/>
    <property type="project" value="TreeGrafter"/>
</dbReference>
<reference evidence="9" key="1">
    <citation type="submission" date="2021-01" db="EMBL/GenBank/DDBJ databases">
        <authorList>
            <person name="Eckstrom K.M.E."/>
        </authorList>
    </citation>
    <scope>NUCLEOTIDE SEQUENCE</scope>
    <source>
        <strain evidence="9">UVCC 0001</strain>
    </source>
</reference>
<keyword evidence="5" id="KW-0862">Zinc</keyword>
<feature type="domain" description="Adenosine deaminase" evidence="8">
    <location>
        <begin position="206"/>
        <end position="312"/>
    </location>
</feature>
<keyword evidence="6" id="KW-0546">Nucleotide metabolism</keyword>
<accession>A0AAD9MKQ3</accession>
<name>A0AAD9MKQ3_PROWI</name>
<evidence type="ECO:0000256" key="3">
    <source>
        <dbReference type="ARBA" id="ARBA00022723"/>
    </source>
</evidence>
<dbReference type="PANTHER" id="PTHR11409:SF42">
    <property type="entry name" value="ADENOSINE DEAMINASE-LIKE PROTEIN"/>
    <property type="match status" value="1"/>
</dbReference>
<evidence type="ECO:0000313" key="9">
    <source>
        <dbReference type="EMBL" id="KAK2078495.1"/>
    </source>
</evidence>
<comment type="catalytic activity">
    <reaction evidence="7">
        <text>N(6)-methyl-AMP + H2O + H(+) = IMP + methylamine</text>
        <dbReference type="Rhea" id="RHEA:16001"/>
        <dbReference type="ChEBI" id="CHEBI:15377"/>
        <dbReference type="ChEBI" id="CHEBI:15378"/>
        <dbReference type="ChEBI" id="CHEBI:58053"/>
        <dbReference type="ChEBI" id="CHEBI:59338"/>
        <dbReference type="ChEBI" id="CHEBI:144842"/>
    </reaction>
    <physiologicalReaction direction="left-to-right" evidence="7">
        <dbReference type="Rhea" id="RHEA:16002"/>
    </physiologicalReaction>
</comment>
<feature type="domain" description="Adenosine deaminase" evidence="8">
    <location>
        <begin position="19"/>
        <end position="190"/>
    </location>
</feature>
<evidence type="ECO:0000313" key="10">
    <source>
        <dbReference type="Proteomes" id="UP001255856"/>
    </source>
</evidence>
<dbReference type="Proteomes" id="UP001255856">
    <property type="component" value="Unassembled WGS sequence"/>
</dbReference>
<dbReference type="GO" id="GO:0006154">
    <property type="term" value="P:adenosine catabolic process"/>
    <property type="evidence" value="ECO:0007669"/>
    <property type="project" value="TreeGrafter"/>
</dbReference>
<evidence type="ECO:0000256" key="6">
    <source>
        <dbReference type="ARBA" id="ARBA00023080"/>
    </source>
</evidence>
<evidence type="ECO:0000256" key="7">
    <source>
        <dbReference type="ARBA" id="ARBA00048787"/>
    </source>
</evidence>
<dbReference type="SUPFAM" id="SSF51556">
    <property type="entry name" value="Metallo-dependent hydrolases"/>
    <property type="match status" value="1"/>
</dbReference>
<evidence type="ECO:0000256" key="1">
    <source>
        <dbReference type="ARBA" id="ARBA00001947"/>
    </source>
</evidence>
<dbReference type="GO" id="GO:0046872">
    <property type="term" value="F:metal ion binding"/>
    <property type="evidence" value="ECO:0007669"/>
    <property type="project" value="UniProtKB-KW"/>
</dbReference>
<comment type="cofactor">
    <cofactor evidence="1">
        <name>Zn(2+)</name>
        <dbReference type="ChEBI" id="CHEBI:29105"/>
    </cofactor>
</comment>
<comment type="similarity">
    <text evidence="2">Belongs to the metallo-dependent hydrolases superfamily. Adenosine and AMP deaminases family.</text>
</comment>
<dbReference type="PANTHER" id="PTHR11409">
    <property type="entry name" value="ADENOSINE DEAMINASE"/>
    <property type="match status" value="1"/>
</dbReference>
<evidence type="ECO:0000259" key="8">
    <source>
        <dbReference type="Pfam" id="PF00962"/>
    </source>
</evidence>
<evidence type="ECO:0000256" key="5">
    <source>
        <dbReference type="ARBA" id="ARBA00022833"/>
    </source>
</evidence>
<organism evidence="9 10">
    <name type="scientific">Prototheca wickerhamii</name>
    <dbReference type="NCBI Taxonomy" id="3111"/>
    <lineage>
        <taxon>Eukaryota</taxon>
        <taxon>Viridiplantae</taxon>
        <taxon>Chlorophyta</taxon>
        <taxon>core chlorophytes</taxon>
        <taxon>Trebouxiophyceae</taxon>
        <taxon>Chlorellales</taxon>
        <taxon>Chlorellaceae</taxon>
        <taxon>Prototheca</taxon>
    </lineage>
</organism>
<protein>
    <recommendedName>
        <fullName evidence="8">Adenosine deaminase domain-containing protein</fullName>
    </recommendedName>
</protein>
<dbReference type="InterPro" id="IPR001365">
    <property type="entry name" value="A_deaminase_dom"/>
</dbReference>
<proteinExistence type="inferred from homology"/>
<keyword evidence="10" id="KW-1185">Reference proteome</keyword>
<dbReference type="Pfam" id="PF00962">
    <property type="entry name" value="A_deaminase"/>
    <property type="match status" value="2"/>
</dbReference>
<keyword evidence="4" id="KW-0378">Hydrolase</keyword>
<evidence type="ECO:0000256" key="4">
    <source>
        <dbReference type="ARBA" id="ARBA00022801"/>
    </source>
</evidence>
<dbReference type="AlphaFoldDB" id="A0AAD9MKQ3"/>
<dbReference type="EMBL" id="JASFZW010000004">
    <property type="protein sequence ID" value="KAK2078495.1"/>
    <property type="molecule type" value="Genomic_DNA"/>
</dbReference>
<dbReference type="GO" id="GO:0046103">
    <property type="term" value="P:inosine biosynthetic process"/>
    <property type="evidence" value="ECO:0007669"/>
    <property type="project" value="TreeGrafter"/>
</dbReference>
<comment type="caution">
    <text evidence="9">The sequence shown here is derived from an EMBL/GenBank/DDBJ whole genome shotgun (WGS) entry which is preliminary data.</text>
</comment>
<evidence type="ECO:0000256" key="2">
    <source>
        <dbReference type="ARBA" id="ARBA00006676"/>
    </source>
</evidence>
<dbReference type="InterPro" id="IPR032466">
    <property type="entry name" value="Metal_Hydrolase"/>
</dbReference>
<dbReference type="InterPro" id="IPR006330">
    <property type="entry name" value="Ado/ade_deaminase"/>
</dbReference>
<dbReference type="GO" id="GO:0009117">
    <property type="term" value="P:nucleotide metabolic process"/>
    <property type="evidence" value="ECO:0007669"/>
    <property type="project" value="UniProtKB-KW"/>
</dbReference>
<sequence>MAKPAGVSDEDWAWCRALPKVELHAHLNGSVRDQTLRELAAEQGKPYVPAIDVLQACDGMAGPPALSACFAQFDKIHELTGSHGAVERIAREALEDAAGDGVVHLELRTGPKARPEAGMTRRSYALAVLEGLRTGAEALRAAGTPPPSYALLLSIDRRHGAGVADEVVALALALAGEGRPVTGVDLSGDPTLGEWGRETRRILDWRPDRLGHVCCLDDELEQQLLDSRVPVELCLTSNLVTQSVPALEAHHFTKLHGSGHPLAICTDDAGVFCTSLSRELALAMQTFGLSRRDVRALQVQAAGAAFLPDARRLVARLLPQ</sequence>
<dbReference type="Gene3D" id="3.20.20.140">
    <property type="entry name" value="Metal-dependent hydrolases"/>
    <property type="match status" value="2"/>
</dbReference>
<gene>
    <name evidence="9" type="ORF">QBZ16_003335</name>
</gene>
<keyword evidence="3" id="KW-0479">Metal-binding</keyword>